<evidence type="ECO:0000259" key="6">
    <source>
        <dbReference type="SMART" id="SM00722"/>
    </source>
</evidence>
<feature type="signal peptide" evidence="5">
    <location>
        <begin position="1"/>
        <end position="24"/>
    </location>
</feature>
<dbReference type="SUPFAM" id="SSF51126">
    <property type="entry name" value="Pectin lyase-like"/>
    <property type="match status" value="1"/>
</dbReference>
<dbReference type="Proteomes" id="UP000027936">
    <property type="component" value="Unassembled WGS sequence"/>
</dbReference>
<evidence type="ECO:0000256" key="5">
    <source>
        <dbReference type="SAM" id="SignalP"/>
    </source>
</evidence>
<dbReference type="InterPro" id="IPR006626">
    <property type="entry name" value="PbH1"/>
</dbReference>
<dbReference type="PANTHER" id="PTHR22990">
    <property type="entry name" value="F-BOX ONLY PROTEIN"/>
    <property type="match status" value="1"/>
</dbReference>
<dbReference type="PANTHER" id="PTHR22990:SF15">
    <property type="entry name" value="F-BOX ONLY PROTEIN 10"/>
    <property type="match status" value="1"/>
</dbReference>
<name>A0A072NT45_SCHAZ</name>
<dbReference type="OrthoDB" id="159063at2"/>
<evidence type="ECO:0000256" key="2">
    <source>
        <dbReference type="ARBA" id="ARBA00022737"/>
    </source>
</evidence>
<keyword evidence="5" id="KW-0732">Signal</keyword>
<dbReference type="Pfam" id="PF05048">
    <property type="entry name" value="NosD"/>
    <property type="match status" value="1"/>
</dbReference>
<evidence type="ECO:0000313" key="8">
    <source>
        <dbReference type="Proteomes" id="UP000027936"/>
    </source>
</evidence>
<dbReference type="NCBIfam" id="TIGR04247">
    <property type="entry name" value="NosD_copper_fam"/>
    <property type="match status" value="1"/>
</dbReference>
<keyword evidence="3" id="KW-0833">Ubl conjugation pathway</keyword>
<keyword evidence="2" id="KW-0677">Repeat</keyword>
<comment type="pathway">
    <text evidence="1">Protein modification; protein ubiquitination.</text>
</comment>
<dbReference type="InterPro" id="IPR006633">
    <property type="entry name" value="Carb-bd_sugar_hydrolysis-dom"/>
</dbReference>
<dbReference type="SMART" id="SM00710">
    <property type="entry name" value="PbH1"/>
    <property type="match status" value="10"/>
</dbReference>
<accession>A0A072NT45</accession>
<keyword evidence="4" id="KW-1133">Transmembrane helix</keyword>
<dbReference type="SMART" id="SM00722">
    <property type="entry name" value="CASH"/>
    <property type="match status" value="2"/>
</dbReference>
<dbReference type="AlphaFoldDB" id="A0A072NT45"/>
<dbReference type="InterPro" id="IPR012334">
    <property type="entry name" value="Pectin_lyas_fold"/>
</dbReference>
<dbReference type="EMBL" id="JJRY01000001">
    <property type="protein sequence ID" value="KEF40048.1"/>
    <property type="molecule type" value="Genomic_DNA"/>
</dbReference>
<dbReference type="InterPro" id="IPR022441">
    <property type="entry name" value="Para_beta_helix_rpt-2"/>
</dbReference>
<gene>
    <name evidence="7" type="ORF">M670_00060</name>
</gene>
<feature type="domain" description="Carbohydrate-binding/sugar hydrolysis" evidence="6">
    <location>
        <begin position="192"/>
        <end position="354"/>
    </location>
</feature>
<feature type="domain" description="Carbohydrate-binding/sugar hydrolysis" evidence="6">
    <location>
        <begin position="43"/>
        <end position="186"/>
    </location>
</feature>
<protein>
    <submittedName>
        <fullName evidence="7">Nitrous oxide reductase family maturation protein NosD</fullName>
    </submittedName>
</protein>
<sequence>MIRMLFLLFLLIGVAFSLQPAANAEEEIVVKPGDSIQKAIAQVPEGSTILVKKGQYNGSLLIEKSVQLIGEEGAIIAGDGSGNVIEVKAPNVIIENFIIEKSGKRGTDAGIWVESSNNLIKDNVFKEIYYGIYIQKGRFNRIIDNQITGYDGHFSQKGNGVHLFYAEETELTGNVIRQVQDGIYFDFAKDSTVKGNKVEGSRYGYHVMYAKKGLLNDNISTKNITGVMIMDAEDFDITDNVINENLDYRGHGILIFDSDRINIINNRVTFNNTGLSLQDARDCKIESNVFAGNYIGLDLKDKNERNTMINNNFIGNIVQTKIFTSVEPMDLNGQGNYWDDYSGMDLNGDGIGEIPYESGKLFDKLVEENPMLQFFFESPTIKLWSSIEKIFPAFSGEKGMDRYPYTQPVQYEADKTGLDAERNWLAGLIGIVMVSLGITIFYRGRVL</sequence>
<dbReference type="InterPro" id="IPR051550">
    <property type="entry name" value="SCF-Subunits/Alg-Epimerases"/>
</dbReference>
<feature type="transmembrane region" description="Helical" evidence="4">
    <location>
        <begin position="424"/>
        <end position="442"/>
    </location>
</feature>
<reference evidence="7 8" key="1">
    <citation type="submission" date="2014-04" db="EMBL/GenBank/DDBJ databases">
        <title>Draft genome sequence of Bacillus azotoformans MEV2011, a (co-) denitrifying strain unable to grow in the presence of oxygen.</title>
        <authorList>
            <person name="Nielsen M."/>
            <person name="Schreiber L."/>
            <person name="Finster K."/>
            <person name="Schramm A."/>
        </authorList>
    </citation>
    <scope>NUCLEOTIDE SEQUENCE [LARGE SCALE GENOMIC DNA]</scope>
    <source>
        <strain evidence="7 8">MEV2011</strain>
    </source>
</reference>
<dbReference type="NCBIfam" id="TIGR03804">
    <property type="entry name" value="para_beta_helix"/>
    <property type="match status" value="2"/>
</dbReference>
<keyword evidence="4" id="KW-0812">Transmembrane</keyword>
<evidence type="ECO:0000256" key="1">
    <source>
        <dbReference type="ARBA" id="ARBA00004906"/>
    </source>
</evidence>
<proteinExistence type="predicted"/>
<dbReference type="PATRIC" id="fig|1348973.3.peg.57"/>
<evidence type="ECO:0000313" key="7">
    <source>
        <dbReference type="EMBL" id="KEF40048.1"/>
    </source>
</evidence>
<evidence type="ECO:0000256" key="3">
    <source>
        <dbReference type="ARBA" id="ARBA00022786"/>
    </source>
</evidence>
<dbReference type="InterPro" id="IPR011050">
    <property type="entry name" value="Pectin_lyase_fold/virulence"/>
</dbReference>
<comment type="caution">
    <text evidence="7">The sequence shown here is derived from an EMBL/GenBank/DDBJ whole genome shotgun (WGS) entry which is preliminary data.</text>
</comment>
<dbReference type="Gene3D" id="2.160.20.10">
    <property type="entry name" value="Single-stranded right-handed beta-helix, Pectin lyase-like"/>
    <property type="match status" value="1"/>
</dbReference>
<organism evidence="7 8">
    <name type="scientific">Schinkia azotoformans MEV2011</name>
    <dbReference type="NCBI Taxonomy" id="1348973"/>
    <lineage>
        <taxon>Bacteria</taxon>
        <taxon>Bacillati</taxon>
        <taxon>Bacillota</taxon>
        <taxon>Bacilli</taxon>
        <taxon>Bacillales</taxon>
        <taxon>Bacillaceae</taxon>
        <taxon>Calidifontibacillus/Schinkia group</taxon>
        <taxon>Schinkia</taxon>
    </lineage>
</organism>
<keyword evidence="4" id="KW-0472">Membrane</keyword>
<dbReference type="InterPro" id="IPR026464">
    <property type="entry name" value="NosD_copper_fam"/>
</dbReference>
<evidence type="ECO:0000256" key="4">
    <source>
        <dbReference type="SAM" id="Phobius"/>
    </source>
</evidence>
<dbReference type="InterPro" id="IPR007742">
    <property type="entry name" value="NosD_dom"/>
</dbReference>
<feature type="chain" id="PRO_5001682945" evidence="5">
    <location>
        <begin position="25"/>
        <end position="447"/>
    </location>
</feature>